<accession>A0A414LBT8</accession>
<feature type="transmembrane region" description="Helical" evidence="1">
    <location>
        <begin position="247"/>
        <end position="273"/>
    </location>
</feature>
<evidence type="ECO:0000313" key="3">
    <source>
        <dbReference type="Proteomes" id="UP000285650"/>
    </source>
</evidence>
<dbReference type="Proteomes" id="UP000285650">
    <property type="component" value="Unassembled WGS sequence"/>
</dbReference>
<sequence length="419" mass="47236">MITKHDYKSSKKMRRMKELYFKRFSAMTAENNTPSQQVANYLTSYVNICGVVKNVMMKSASDYTLYHKPDDWYDFIEELTTAQSKVDIWTNKVLKHLKSLPGKLSGDANLLVTHDFDKMLSKCIFLIDDPNHSSTLQHLKLDIQAAYNTIDDMLQDTQDIINQMDNFSNNITPLANELENLSNRAYNDRQIDSEKVMNLRNDVSMIKADIANCGVMLIASLLVEGGIILIGEGITIATFIATGPLGGISIGFFTATLAVLDFIAITLCGANLISEINKLSEKTKSLNQYEQDALQLGIAADDFDTLSKQADGMKNDLKVMMNMWNNIKADLQDEEKRIEQGEKEMKNKEFFTSNDWKETSEKLEQVSQWFKRFSEEILKLNVDALFGAETQLSVGMSSDEVKAAVDKAPKKELIAYLTA</sequence>
<protein>
    <submittedName>
        <fullName evidence="2">Uncharacterized protein</fullName>
    </submittedName>
</protein>
<keyword evidence="1" id="KW-1133">Transmembrane helix</keyword>
<reference evidence="2 3" key="1">
    <citation type="submission" date="2018-08" db="EMBL/GenBank/DDBJ databases">
        <title>A genome reference for cultivated species of the human gut microbiota.</title>
        <authorList>
            <person name="Zou Y."/>
            <person name="Xue W."/>
            <person name="Luo G."/>
        </authorList>
    </citation>
    <scope>NUCLEOTIDE SEQUENCE [LARGE SCALE GENOMIC DNA]</scope>
    <source>
        <strain evidence="2 3">AM27-17</strain>
    </source>
</reference>
<dbReference type="AlphaFoldDB" id="A0A414LBT8"/>
<dbReference type="Gene3D" id="1.20.1170.10">
    <property type="match status" value="1"/>
</dbReference>
<evidence type="ECO:0000313" key="2">
    <source>
        <dbReference type="EMBL" id="RHE92038.1"/>
    </source>
</evidence>
<comment type="caution">
    <text evidence="2">The sequence shown here is derived from an EMBL/GenBank/DDBJ whole genome shotgun (WGS) entry which is preliminary data.</text>
</comment>
<dbReference type="EMBL" id="QSKV01000006">
    <property type="protein sequence ID" value="RHE92038.1"/>
    <property type="molecule type" value="Genomic_DNA"/>
</dbReference>
<name>A0A414LBT8_9BACE</name>
<evidence type="ECO:0000256" key="1">
    <source>
        <dbReference type="SAM" id="Phobius"/>
    </source>
</evidence>
<organism evidence="2 3">
    <name type="scientific">Bacteroides intestinalis</name>
    <dbReference type="NCBI Taxonomy" id="329854"/>
    <lineage>
        <taxon>Bacteria</taxon>
        <taxon>Pseudomonadati</taxon>
        <taxon>Bacteroidota</taxon>
        <taxon>Bacteroidia</taxon>
        <taxon>Bacteroidales</taxon>
        <taxon>Bacteroidaceae</taxon>
        <taxon>Bacteroides</taxon>
    </lineage>
</organism>
<feature type="transmembrane region" description="Helical" evidence="1">
    <location>
        <begin position="215"/>
        <end position="241"/>
    </location>
</feature>
<keyword evidence="1" id="KW-0472">Membrane</keyword>
<proteinExistence type="predicted"/>
<keyword evidence="1" id="KW-0812">Transmembrane</keyword>
<dbReference type="SUPFAM" id="SSF58100">
    <property type="entry name" value="Bacterial hemolysins"/>
    <property type="match status" value="1"/>
</dbReference>
<gene>
    <name evidence="2" type="ORF">DW712_10740</name>
</gene>